<comment type="caution">
    <text evidence="1">The sequence shown here is derived from an EMBL/GenBank/DDBJ whole genome shotgun (WGS) entry which is preliminary data.</text>
</comment>
<sequence length="103" mass="11367">MPKLAESYQVKCSALHNLIDILSGVNCGRSLRSSGTGLLVVPRVRTETYGEVAFSVYSPRLWNSLPEELRSSKSAYGSLHGEGFLTKLCNTAYQWTGGQHFNQ</sequence>
<dbReference type="Proteomes" id="UP001174136">
    <property type="component" value="Unassembled WGS sequence"/>
</dbReference>
<dbReference type="EMBL" id="JAOPHQ010000391">
    <property type="protein sequence ID" value="KAK0154616.1"/>
    <property type="molecule type" value="Genomic_DNA"/>
</dbReference>
<evidence type="ECO:0000313" key="2">
    <source>
        <dbReference type="Proteomes" id="UP001174136"/>
    </source>
</evidence>
<accession>A0AA47NAJ5</accession>
<gene>
    <name evidence="1" type="ORF">N1851_003075</name>
</gene>
<dbReference type="AlphaFoldDB" id="A0AA47NAJ5"/>
<proteinExistence type="predicted"/>
<organism evidence="1 2">
    <name type="scientific">Merluccius polli</name>
    <name type="common">Benguela hake</name>
    <name type="synonym">Merluccius cadenati</name>
    <dbReference type="NCBI Taxonomy" id="89951"/>
    <lineage>
        <taxon>Eukaryota</taxon>
        <taxon>Metazoa</taxon>
        <taxon>Chordata</taxon>
        <taxon>Craniata</taxon>
        <taxon>Vertebrata</taxon>
        <taxon>Euteleostomi</taxon>
        <taxon>Actinopterygii</taxon>
        <taxon>Neopterygii</taxon>
        <taxon>Teleostei</taxon>
        <taxon>Neoteleostei</taxon>
        <taxon>Acanthomorphata</taxon>
        <taxon>Zeiogadaria</taxon>
        <taxon>Gadariae</taxon>
        <taxon>Gadiformes</taxon>
        <taxon>Gadoidei</taxon>
        <taxon>Merlucciidae</taxon>
        <taxon>Merluccius</taxon>
    </lineage>
</organism>
<reference evidence="1" key="1">
    <citation type="journal article" date="2023" name="Front. Mar. Sci.">
        <title>A new Merluccius polli reference genome to investigate the effects of global change in West African waters.</title>
        <authorList>
            <person name="Mateo J.L."/>
            <person name="Blanco-Fernandez C."/>
            <person name="Garcia-Vazquez E."/>
            <person name="Machado-Schiaffino G."/>
        </authorList>
    </citation>
    <scope>NUCLEOTIDE SEQUENCE</scope>
    <source>
        <strain evidence="1">C29</strain>
        <tissue evidence="1">Fin</tissue>
    </source>
</reference>
<name>A0AA47NAJ5_MERPO</name>
<protein>
    <submittedName>
        <fullName evidence="1">Uncharacterized protein</fullName>
    </submittedName>
</protein>
<evidence type="ECO:0000313" key="1">
    <source>
        <dbReference type="EMBL" id="KAK0154616.1"/>
    </source>
</evidence>
<keyword evidence="2" id="KW-1185">Reference proteome</keyword>